<dbReference type="GO" id="GO:0046872">
    <property type="term" value="F:metal ion binding"/>
    <property type="evidence" value="ECO:0007669"/>
    <property type="project" value="UniProtKB-KW"/>
</dbReference>
<evidence type="ECO:0000256" key="5">
    <source>
        <dbReference type="PROSITE-ProRule" id="PRU01131"/>
    </source>
</evidence>
<dbReference type="Pfam" id="PF04570">
    <property type="entry name" value="zf-FLZ"/>
    <property type="match status" value="1"/>
</dbReference>
<dbReference type="PANTHER" id="PTHR33059:SF4">
    <property type="entry name" value="FCS-LIKE ZINC FINGER 5"/>
    <property type="match status" value="1"/>
</dbReference>
<dbReference type="AlphaFoldDB" id="A0A804QAT5"/>
<evidence type="ECO:0000256" key="2">
    <source>
        <dbReference type="ARBA" id="ARBA00009374"/>
    </source>
</evidence>
<dbReference type="GO" id="GO:0005737">
    <property type="term" value="C:cytoplasm"/>
    <property type="evidence" value="ECO:0007669"/>
    <property type="project" value="UniProtKB-SubCell"/>
</dbReference>
<evidence type="ECO:0000256" key="4">
    <source>
        <dbReference type="ARBA" id="ARBA00022723"/>
    </source>
</evidence>
<evidence type="ECO:0000259" key="6">
    <source>
        <dbReference type="PROSITE" id="PS51795"/>
    </source>
</evidence>
<sequence length="186" mass="19781">MAHWPAPHRHGGAQVASCLQGTFVTSWLVPSLLPRVALLPWRREASPPLSGVAAIAVEIRSGLGCSAVNAPPILALHALASVTPVPRAGRPKTRAEREDAMAGVGTVWGAEMTMTHSADFIPTMETTTFLKACGLCKRRLGPGRDTVYMGEVAFYSLECRQQQMNLNELLGKKYPTLASSGGGSSD</sequence>
<feature type="zinc finger region" description="FLZ-type" evidence="5">
    <location>
        <begin position="128"/>
        <end position="171"/>
    </location>
</feature>
<dbReference type="InParanoid" id="A0A804QAT5"/>
<feature type="domain" description="FLZ-type" evidence="6">
    <location>
        <begin position="128"/>
        <end position="171"/>
    </location>
</feature>
<proteinExistence type="inferred from homology"/>
<dbReference type="PANTHER" id="PTHR33059">
    <property type="entry name" value="FCS-LIKE ZINC FINGER 5"/>
    <property type="match status" value="1"/>
</dbReference>
<protein>
    <recommendedName>
        <fullName evidence="6">FLZ-type domain-containing protein</fullName>
    </recommendedName>
</protein>
<keyword evidence="8" id="KW-1185">Reference proteome</keyword>
<name>A0A804QAT5_MAIZE</name>
<comment type="subcellular location">
    <subcellularLocation>
        <location evidence="1">Cytoplasm</location>
    </subcellularLocation>
</comment>
<dbReference type="PROSITE" id="PS51795">
    <property type="entry name" value="ZF_FLZ"/>
    <property type="match status" value="1"/>
</dbReference>
<dbReference type="Gramene" id="Zm00001eb313860_T001">
    <property type="protein sequence ID" value="Zm00001eb313860_P001"/>
    <property type="gene ID" value="Zm00001eb313860"/>
</dbReference>
<evidence type="ECO:0000313" key="7">
    <source>
        <dbReference type="EnsemblPlants" id="Zm00001eb313860_P001"/>
    </source>
</evidence>
<evidence type="ECO:0000256" key="3">
    <source>
        <dbReference type="ARBA" id="ARBA00022490"/>
    </source>
</evidence>
<evidence type="ECO:0000313" key="8">
    <source>
        <dbReference type="Proteomes" id="UP000007305"/>
    </source>
</evidence>
<keyword evidence="4" id="KW-0479">Metal-binding</keyword>
<reference evidence="7" key="3">
    <citation type="submission" date="2021-05" db="UniProtKB">
        <authorList>
            <consortium name="EnsemblPlants"/>
        </authorList>
    </citation>
    <scope>IDENTIFICATION</scope>
    <source>
        <strain evidence="7">cv. B73</strain>
    </source>
</reference>
<evidence type="ECO:0000256" key="1">
    <source>
        <dbReference type="ARBA" id="ARBA00004496"/>
    </source>
</evidence>
<dbReference type="Proteomes" id="UP000007305">
    <property type="component" value="Chromosome 7"/>
</dbReference>
<organism evidence="7 8">
    <name type="scientific">Zea mays</name>
    <name type="common">Maize</name>
    <dbReference type="NCBI Taxonomy" id="4577"/>
    <lineage>
        <taxon>Eukaryota</taxon>
        <taxon>Viridiplantae</taxon>
        <taxon>Streptophyta</taxon>
        <taxon>Embryophyta</taxon>
        <taxon>Tracheophyta</taxon>
        <taxon>Spermatophyta</taxon>
        <taxon>Magnoliopsida</taxon>
        <taxon>Liliopsida</taxon>
        <taxon>Poales</taxon>
        <taxon>Poaceae</taxon>
        <taxon>PACMAD clade</taxon>
        <taxon>Panicoideae</taxon>
        <taxon>Andropogonodae</taxon>
        <taxon>Andropogoneae</taxon>
        <taxon>Tripsacinae</taxon>
        <taxon>Zea</taxon>
    </lineage>
</organism>
<dbReference type="InterPro" id="IPR007650">
    <property type="entry name" value="Zf-FLZ_dom"/>
</dbReference>
<reference evidence="8" key="1">
    <citation type="submission" date="2015-12" db="EMBL/GenBank/DDBJ databases">
        <title>Update maize B73 reference genome by single molecule sequencing technologies.</title>
        <authorList>
            <consortium name="Maize Genome Sequencing Project"/>
            <person name="Ware D."/>
        </authorList>
    </citation>
    <scope>NUCLEOTIDE SEQUENCE [LARGE SCALE GENOMIC DNA]</scope>
    <source>
        <strain evidence="8">cv. B73</strain>
    </source>
</reference>
<keyword evidence="3" id="KW-0963">Cytoplasm</keyword>
<comment type="similarity">
    <text evidence="2">Belongs to the FLZ family.</text>
</comment>
<reference evidence="7" key="2">
    <citation type="submission" date="2019-07" db="EMBL/GenBank/DDBJ databases">
        <authorList>
            <person name="Seetharam A."/>
            <person name="Woodhouse M."/>
            <person name="Cannon E."/>
        </authorList>
    </citation>
    <scope>NUCLEOTIDE SEQUENCE [LARGE SCALE GENOMIC DNA]</scope>
    <source>
        <strain evidence="7">cv. B73</strain>
    </source>
</reference>
<dbReference type="EnsemblPlants" id="Zm00001eb313860_T001">
    <property type="protein sequence ID" value="Zm00001eb313860_P001"/>
    <property type="gene ID" value="Zm00001eb313860"/>
</dbReference>
<accession>A0A804QAT5</accession>